<comment type="pathway">
    <text evidence="2 11">Amino-acid biosynthesis; L-histidine biosynthesis; L-histidine from 5-phospho-alpha-D-ribose 1-diphosphate: step 7/9.</text>
</comment>
<feature type="modified residue" description="N6-(pyridoxal phosphate)lysine" evidence="11">
    <location>
        <position position="242"/>
    </location>
</feature>
<evidence type="ECO:0000256" key="1">
    <source>
        <dbReference type="ARBA" id="ARBA00001933"/>
    </source>
</evidence>
<evidence type="ECO:0000256" key="9">
    <source>
        <dbReference type="ARBA" id="ARBA00023102"/>
    </source>
</evidence>
<comment type="similarity">
    <text evidence="3 11">Belongs to the class-II pyridoxal-phosphate-dependent aminotransferase family. Histidinol-phosphate aminotransferase subfamily.</text>
</comment>
<dbReference type="Gene3D" id="3.90.1150.10">
    <property type="entry name" value="Aspartate Aminotransferase, domain 1"/>
    <property type="match status" value="1"/>
</dbReference>
<keyword evidence="9 11" id="KW-0368">Histidine biosynthesis</keyword>
<comment type="subunit">
    <text evidence="4 11">Homodimer.</text>
</comment>
<dbReference type="InterPro" id="IPR015421">
    <property type="entry name" value="PyrdxlP-dep_Trfase_major"/>
</dbReference>
<keyword evidence="5 11" id="KW-0032">Aminotransferase</keyword>
<dbReference type="GO" id="GO:0030170">
    <property type="term" value="F:pyridoxal phosphate binding"/>
    <property type="evidence" value="ECO:0007669"/>
    <property type="project" value="InterPro"/>
</dbReference>
<dbReference type="SUPFAM" id="SSF53383">
    <property type="entry name" value="PLP-dependent transferases"/>
    <property type="match status" value="1"/>
</dbReference>
<comment type="catalytic activity">
    <reaction evidence="10 11">
        <text>L-histidinol phosphate + 2-oxoglutarate = 3-(imidazol-4-yl)-2-oxopropyl phosphate + L-glutamate</text>
        <dbReference type="Rhea" id="RHEA:23744"/>
        <dbReference type="ChEBI" id="CHEBI:16810"/>
        <dbReference type="ChEBI" id="CHEBI:29985"/>
        <dbReference type="ChEBI" id="CHEBI:57766"/>
        <dbReference type="ChEBI" id="CHEBI:57980"/>
        <dbReference type="EC" id="2.6.1.9"/>
    </reaction>
</comment>
<gene>
    <name evidence="11" type="primary">hisC</name>
    <name evidence="13" type="ORF">CCO03_14595</name>
</gene>
<evidence type="ECO:0000313" key="14">
    <source>
        <dbReference type="Proteomes" id="UP000196138"/>
    </source>
</evidence>
<evidence type="ECO:0000313" key="13">
    <source>
        <dbReference type="EMBL" id="ARU05748.1"/>
    </source>
</evidence>
<evidence type="ECO:0000256" key="8">
    <source>
        <dbReference type="ARBA" id="ARBA00022898"/>
    </source>
</evidence>
<comment type="cofactor">
    <cofactor evidence="1 11">
        <name>pyridoxal 5'-phosphate</name>
        <dbReference type="ChEBI" id="CHEBI:597326"/>
    </cofactor>
</comment>
<dbReference type="Proteomes" id="UP000196138">
    <property type="component" value="Chromosome"/>
</dbReference>
<dbReference type="InterPro" id="IPR015422">
    <property type="entry name" value="PyrdxlP-dep_Trfase_small"/>
</dbReference>
<protein>
    <recommendedName>
        <fullName evidence="11">Histidinol-phosphate aminotransferase</fullName>
        <ecNumber evidence="11">2.6.1.9</ecNumber>
    </recommendedName>
    <alternativeName>
        <fullName evidence="11">Imidazole acetol-phosphate transaminase</fullName>
    </alternativeName>
</protein>
<dbReference type="CDD" id="cd00609">
    <property type="entry name" value="AAT_like"/>
    <property type="match status" value="1"/>
</dbReference>
<dbReference type="Gene3D" id="3.40.640.10">
    <property type="entry name" value="Type I PLP-dependent aspartate aminotransferase-like (Major domain)"/>
    <property type="match status" value="1"/>
</dbReference>
<dbReference type="OrthoDB" id="9813612at2"/>
<dbReference type="EMBL" id="CP021455">
    <property type="protein sequence ID" value="ARU05748.1"/>
    <property type="molecule type" value="Genomic_DNA"/>
</dbReference>
<dbReference type="PANTHER" id="PTHR42885:SF2">
    <property type="entry name" value="HISTIDINOL-PHOSPHATE AMINOTRANSFERASE"/>
    <property type="match status" value="1"/>
</dbReference>
<dbReference type="PANTHER" id="PTHR42885">
    <property type="entry name" value="HISTIDINOL-PHOSPHATE AMINOTRANSFERASE-RELATED"/>
    <property type="match status" value="1"/>
</dbReference>
<dbReference type="Pfam" id="PF00155">
    <property type="entry name" value="Aminotran_1_2"/>
    <property type="match status" value="1"/>
</dbReference>
<reference evidence="13 14" key="1">
    <citation type="submission" date="2017-05" db="EMBL/GenBank/DDBJ databases">
        <authorList>
            <person name="Song R."/>
            <person name="Chenine A.L."/>
            <person name="Ruprecht R.M."/>
        </authorList>
    </citation>
    <scope>NUCLEOTIDE SEQUENCE [LARGE SCALE GENOMIC DNA]</scope>
    <source>
        <strain evidence="13 14">DSM 26136</strain>
    </source>
</reference>
<dbReference type="KEGG" id="cser:CCO03_14595"/>
<evidence type="ECO:0000256" key="7">
    <source>
        <dbReference type="ARBA" id="ARBA00022679"/>
    </source>
</evidence>
<accession>A0A1Y0EQG2</accession>
<evidence type="ECO:0000256" key="11">
    <source>
        <dbReference type="HAMAP-Rule" id="MF_01023"/>
    </source>
</evidence>
<dbReference type="GO" id="GO:0004400">
    <property type="term" value="F:histidinol-phosphate transaminase activity"/>
    <property type="evidence" value="ECO:0007669"/>
    <property type="project" value="UniProtKB-UniRule"/>
</dbReference>
<keyword evidence="6 11" id="KW-0028">Amino-acid biosynthesis</keyword>
<dbReference type="UniPathway" id="UPA00031">
    <property type="reaction ID" value="UER00012"/>
</dbReference>
<sequence>MTSPAVGTVAALPPTEPVLATEAALARIRPDVRATQAYAVQDAASLLKLDAMENPYPLPPLLRDELGRRLGRVALNRYPGADAQALRDRLGQWTGLPAGWGVVLGNGSDELISLLAVACARPDAQVLAPEPGFVMYGVSARLAGLGFQGVPLNADFSLDVPAMRAAIATHRPALVYLAYPNNPTANLWAAEAVRAVIAAQAGQGLVVVDEAYQPFAAHSWLDEARANPAANAHVLVLRTLSKFGLAGARLGYALGPAALIAELDKVRPPYNVSSLNAECAQFALDHADTFARQAQAIRASRDELLQTLATLPDVTVFPSEGNMVLIRVPDAQKTFDGLRAQGILIKNVSTMHPLLAQCLRLTVGTPDDNRRMLAALQTSL</sequence>
<dbReference type="HAMAP" id="MF_01023">
    <property type="entry name" value="HisC_aminotrans_2"/>
    <property type="match status" value="1"/>
</dbReference>
<dbReference type="InterPro" id="IPR005861">
    <property type="entry name" value="HisP_aminotrans"/>
</dbReference>
<dbReference type="GO" id="GO:0000105">
    <property type="term" value="P:L-histidine biosynthetic process"/>
    <property type="evidence" value="ECO:0007669"/>
    <property type="project" value="UniProtKB-UniRule"/>
</dbReference>
<proteinExistence type="inferred from homology"/>
<evidence type="ECO:0000256" key="3">
    <source>
        <dbReference type="ARBA" id="ARBA00007970"/>
    </source>
</evidence>
<evidence type="ECO:0000256" key="5">
    <source>
        <dbReference type="ARBA" id="ARBA00022576"/>
    </source>
</evidence>
<keyword evidence="7 11" id="KW-0808">Transferase</keyword>
<dbReference type="NCBIfam" id="TIGR01141">
    <property type="entry name" value="hisC"/>
    <property type="match status" value="1"/>
</dbReference>
<organism evidence="13 14">
    <name type="scientific">Comamonas serinivorans</name>
    <dbReference type="NCBI Taxonomy" id="1082851"/>
    <lineage>
        <taxon>Bacteria</taxon>
        <taxon>Pseudomonadati</taxon>
        <taxon>Pseudomonadota</taxon>
        <taxon>Betaproteobacteria</taxon>
        <taxon>Burkholderiales</taxon>
        <taxon>Comamonadaceae</taxon>
        <taxon>Comamonas</taxon>
    </lineage>
</organism>
<keyword evidence="14" id="KW-1185">Reference proteome</keyword>
<keyword evidence="8 11" id="KW-0663">Pyridoxal phosphate</keyword>
<evidence type="ECO:0000259" key="12">
    <source>
        <dbReference type="Pfam" id="PF00155"/>
    </source>
</evidence>
<dbReference type="EC" id="2.6.1.9" evidence="11"/>
<name>A0A1Y0EQG2_9BURK</name>
<evidence type="ECO:0000256" key="2">
    <source>
        <dbReference type="ARBA" id="ARBA00005011"/>
    </source>
</evidence>
<evidence type="ECO:0000256" key="4">
    <source>
        <dbReference type="ARBA" id="ARBA00011738"/>
    </source>
</evidence>
<dbReference type="InterPro" id="IPR004839">
    <property type="entry name" value="Aminotransferase_I/II_large"/>
</dbReference>
<dbReference type="InterPro" id="IPR015424">
    <property type="entry name" value="PyrdxlP-dep_Trfase"/>
</dbReference>
<dbReference type="AlphaFoldDB" id="A0A1Y0EQG2"/>
<evidence type="ECO:0000256" key="10">
    <source>
        <dbReference type="ARBA" id="ARBA00047481"/>
    </source>
</evidence>
<evidence type="ECO:0000256" key="6">
    <source>
        <dbReference type="ARBA" id="ARBA00022605"/>
    </source>
</evidence>
<feature type="domain" description="Aminotransferase class I/classII large" evidence="12">
    <location>
        <begin position="47"/>
        <end position="376"/>
    </location>
</feature>